<dbReference type="InterPro" id="IPR029058">
    <property type="entry name" value="AB_hydrolase_fold"/>
</dbReference>
<dbReference type="PANTHER" id="PTHR43798">
    <property type="entry name" value="MONOACYLGLYCEROL LIPASE"/>
    <property type="match status" value="1"/>
</dbReference>
<dbReference type="InterPro" id="IPR050266">
    <property type="entry name" value="AB_hydrolase_sf"/>
</dbReference>
<proteinExistence type="predicted"/>
<feature type="domain" description="AB hydrolase-1" evidence="2">
    <location>
        <begin position="26"/>
        <end position="229"/>
    </location>
</feature>
<evidence type="ECO:0000313" key="4">
    <source>
        <dbReference type="Proteomes" id="UP001382904"/>
    </source>
</evidence>
<keyword evidence="4" id="KW-1185">Reference proteome</keyword>
<name>A0ABU8UE31_9ACTN</name>
<dbReference type="EMBL" id="JBBKAM010000003">
    <property type="protein sequence ID" value="MEJ8645368.1"/>
    <property type="molecule type" value="Genomic_DNA"/>
</dbReference>
<dbReference type="Gene3D" id="3.40.50.1820">
    <property type="entry name" value="alpha/beta hydrolase"/>
    <property type="match status" value="1"/>
</dbReference>
<evidence type="ECO:0000313" key="3">
    <source>
        <dbReference type="EMBL" id="MEJ8645368.1"/>
    </source>
</evidence>
<evidence type="ECO:0000256" key="1">
    <source>
        <dbReference type="SAM" id="MobiDB-lite"/>
    </source>
</evidence>
<dbReference type="PANTHER" id="PTHR43798:SF33">
    <property type="entry name" value="HYDROLASE, PUTATIVE (AFU_ORTHOLOGUE AFUA_2G14860)-RELATED"/>
    <property type="match status" value="1"/>
</dbReference>
<sequence>MSNIQLVSSRRGSGPALVVIRQLDREGWAPVIDLLAREREVVAVDLPGFGDSPPLPDGTTPTVHALAAEVARWFSTAGLTRPPVAGNSLGGAVALELARTGAVSNAVALSPIGLWTGPEAAYALGSLRVARMMAESLGGRTARVTGNPLGRTLAFWQLVARPWQMTPAAADGALRNLARSPGFEATRRAAHNYRLRGFAPGVPVTVAWGTRDLLTPLHQARRATRLLPGPVICGCPAAGTPPCPTIPAASPTSCCPRAAAEVRGLGRRPPVGPSGPAESRTRPAGSPPGS</sequence>
<gene>
    <name evidence="3" type="ORF">WKI68_37440</name>
</gene>
<feature type="region of interest" description="Disordered" evidence="1">
    <location>
        <begin position="263"/>
        <end position="290"/>
    </location>
</feature>
<dbReference type="Proteomes" id="UP001382904">
    <property type="component" value="Unassembled WGS sequence"/>
</dbReference>
<reference evidence="3 4" key="1">
    <citation type="submission" date="2024-03" db="EMBL/GenBank/DDBJ databases">
        <title>Novel Streptomyces species of biotechnological and ecological value are a feature of Machair soil.</title>
        <authorList>
            <person name="Prole J.R."/>
            <person name="Goodfellow M."/>
            <person name="Allenby N."/>
            <person name="Ward A.C."/>
        </authorList>
    </citation>
    <scope>NUCLEOTIDE SEQUENCE [LARGE SCALE GENOMIC DNA]</scope>
    <source>
        <strain evidence="3 4">MS1.HAVA.3</strain>
    </source>
</reference>
<comment type="caution">
    <text evidence="3">The sequence shown here is derived from an EMBL/GenBank/DDBJ whole genome shotgun (WGS) entry which is preliminary data.</text>
</comment>
<dbReference type="PRINTS" id="PR00111">
    <property type="entry name" value="ABHYDROLASE"/>
</dbReference>
<dbReference type="SUPFAM" id="SSF53474">
    <property type="entry name" value="alpha/beta-Hydrolases"/>
    <property type="match status" value="1"/>
</dbReference>
<organism evidence="3 4">
    <name type="scientific">Streptomyces caledonius</name>
    <dbReference type="NCBI Taxonomy" id="3134107"/>
    <lineage>
        <taxon>Bacteria</taxon>
        <taxon>Bacillati</taxon>
        <taxon>Actinomycetota</taxon>
        <taxon>Actinomycetes</taxon>
        <taxon>Kitasatosporales</taxon>
        <taxon>Streptomycetaceae</taxon>
        <taxon>Streptomyces</taxon>
    </lineage>
</organism>
<dbReference type="GO" id="GO:0016787">
    <property type="term" value="F:hydrolase activity"/>
    <property type="evidence" value="ECO:0007669"/>
    <property type="project" value="UniProtKB-KW"/>
</dbReference>
<evidence type="ECO:0000259" key="2">
    <source>
        <dbReference type="Pfam" id="PF00561"/>
    </source>
</evidence>
<dbReference type="InterPro" id="IPR000073">
    <property type="entry name" value="AB_hydrolase_1"/>
</dbReference>
<keyword evidence="3" id="KW-0378">Hydrolase</keyword>
<protein>
    <submittedName>
        <fullName evidence="3">Alpha/beta fold hydrolase</fullName>
    </submittedName>
</protein>
<accession>A0ABU8UE31</accession>
<dbReference type="Pfam" id="PF00561">
    <property type="entry name" value="Abhydrolase_1"/>
    <property type="match status" value="1"/>
</dbReference>